<accession>A0A1Y5TV56</accession>
<feature type="transmembrane region" description="Helical" evidence="9">
    <location>
        <begin position="20"/>
        <end position="40"/>
    </location>
</feature>
<dbReference type="PANTHER" id="PTHR30574:SF1">
    <property type="entry name" value="SULPHUR TRANSPORT DOMAIN-CONTAINING PROTEIN"/>
    <property type="match status" value="1"/>
</dbReference>
<feature type="transmembrane region" description="Helical" evidence="9">
    <location>
        <begin position="113"/>
        <end position="133"/>
    </location>
</feature>
<gene>
    <name evidence="10" type="ORF">OCH7691_03679</name>
</gene>
<comment type="subcellular location">
    <subcellularLocation>
        <location evidence="1">Cell inner membrane</location>
        <topology evidence="1">Multi-pass membrane protein</topology>
    </subcellularLocation>
</comment>
<sequence>MTLSNATAATPVAPVYPDKAPVIVAGLTLLLGALAIGEAIDARQAGLFLIGSLLGLALYHGSFGFTGGWRRFVVERRGRAIRAQMLMIAAATVAFIPLLALGSVNGQPLAGALAPVGVSVLVGAAMFGIGMQLGGGCGSGTLFTVGGGSARMLVTLIFFIAGAVLGSAHLPWWLTQPSLPEISLGRTFGATFGVIVTLAGLAAVSVVTILIERRAHGGLETLKPAPRRGLARMLHGPWPLVGAGLALAALNVATLLIAGHPWSVTFGFGLWGAKAIQAMGVPVETWAFWTWPGPARALGSSVLADVTSVMNFGIILGAALAAALAGKFAPKVKVPFASFLAAALGGVLMGYGARLAFGCNIGALFSGIASGSLHGWLWFAAAFAGSIGGVAIRPLFGLDGFRKK</sequence>
<evidence type="ECO:0000256" key="6">
    <source>
        <dbReference type="ARBA" id="ARBA00022989"/>
    </source>
</evidence>
<evidence type="ECO:0000256" key="5">
    <source>
        <dbReference type="ARBA" id="ARBA00022692"/>
    </source>
</evidence>
<keyword evidence="5 9" id="KW-0812">Transmembrane</keyword>
<feature type="transmembrane region" description="Helical" evidence="9">
    <location>
        <begin position="153"/>
        <end position="175"/>
    </location>
</feature>
<proteinExistence type="inferred from homology"/>
<feature type="transmembrane region" description="Helical" evidence="9">
    <location>
        <begin position="81"/>
        <end position="101"/>
    </location>
</feature>
<dbReference type="PANTHER" id="PTHR30574">
    <property type="entry name" value="INNER MEMBRANE PROTEIN YEDE"/>
    <property type="match status" value="1"/>
</dbReference>
<evidence type="ECO:0000256" key="8">
    <source>
        <dbReference type="ARBA" id="ARBA00035655"/>
    </source>
</evidence>
<feature type="transmembrane region" description="Helical" evidence="9">
    <location>
        <begin position="336"/>
        <end position="356"/>
    </location>
</feature>
<keyword evidence="3" id="KW-1003">Cell membrane</keyword>
<dbReference type="AlphaFoldDB" id="A0A1Y5TV56"/>
<feature type="transmembrane region" description="Helical" evidence="9">
    <location>
        <begin position="376"/>
        <end position="396"/>
    </location>
</feature>
<keyword evidence="2" id="KW-0813">Transport</keyword>
<keyword evidence="6 9" id="KW-1133">Transmembrane helix</keyword>
<dbReference type="RefSeq" id="WP_085885001.1">
    <property type="nucleotide sequence ID" value="NZ_FWFR01000003.1"/>
</dbReference>
<comment type="similarity">
    <text evidence="8">Belongs to the TsuA/YedE (TC 9.B.102) family.</text>
</comment>
<feature type="transmembrane region" description="Helical" evidence="9">
    <location>
        <begin position="187"/>
        <end position="211"/>
    </location>
</feature>
<keyword evidence="7 9" id="KW-0472">Membrane</keyword>
<feature type="transmembrane region" description="Helical" evidence="9">
    <location>
        <begin position="238"/>
        <end position="258"/>
    </location>
</feature>
<feature type="transmembrane region" description="Helical" evidence="9">
    <location>
        <begin position="47"/>
        <end position="69"/>
    </location>
</feature>
<evidence type="ECO:0000256" key="2">
    <source>
        <dbReference type="ARBA" id="ARBA00022448"/>
    </source>
</evidence>
<dbReference type="Proteomes" id="UP000193200">
    <property type="component" value="Unassembled WGS sequence"/>
</dbReference>
<evidence type="ECO:0000256" key="4">
    <source>
        <dbReference type="ARBA" id="ARBA00022519"/>
    </source>
</evidence>
<evidence type="ECO:0000256" key="1">
    <source>
        <dbReference type="ARBA" id="ARBA00004429"/>
    </source>
</evidence>
<evidence type="ECO:0000256" key="3">
    <source>
        <dbReference type="ARBA" id="ARBA00022475"/>
    </source>
</evidence>
<protein>
    <submittedName>
        <fullName evidence="10">Putative inner membrane protein</fullName>
    </submittedName>
</protein>
<evidence type="ECO:0000313" key="11">
    <source>
        <dbReference type="Proteomes" id="UP000193200"/>
    </source>
</evidence>
<evidence type="ECO:0000256" key="9">
    <source>
        <dbReference type="SAM" id="Phobius"/>
    </source>
</evidence>
<evidence type="ECO:0000256" key="7">
    <source>
        <dbReference type="ARBA" id="ARBA00023136"/>
    </source>
</evidence>
<dbReference type="Pfam" id="PF04143">
    <property type="entry name" value="Sulf_transp"/>
    <property type="match status" value="1"/>
</dbReference>
<dbReference type="FunCoup" id="A0A1Y5TV56">
    <property type="interactions" value="2"/>
</dbReference>
<name>A0A1Y5TV56_9PROT</name>
<dbReference type="InterPro" id="IPR007272">
    <property type="entry name" value="Sulf_transp_TsuA/YedE"/>
</dbReference>
<dbReference type="OrthoDB" id="9794165at2"/>
<reference evidence="10 11" key="1">
    <citation type="submission" date="2017-03" db="EMBL/GenBank/DDBJ databases">
        <authorList>
            <person name="Afonso C.L."/>
            <person name="Miller P.J."/>
            <person name="Scott M.A."/>
            <person name="Spackman E."/>
            <person name="Goraichik I."/>
            <person name="Dimitrov K.M."/>
            <person name="Suarez D.L."/>
            <person name="Swayne D.E."/>
        </authorList>
    </citation>
    <scope>NUCLEOTIDE SEQUENCE [LARGE SCALE GENOMIC DNA]</scope>
    <source>
        <strain evidence="10 11">CECT 7691</strain>
    </source>
</reference>
<keyword evidence="11" id="KW-1185">Reference proteome</keyword>
<keyword evidence="4" id="KW-0997">Cell inner membrane</keyword>
<dbReference type="EMBL" id="FWFR01000003">
    <property type="protein sequence ID" value="SLN73910.1"/>
    <property type="molecule type" value="Genomic_DNA"/>
</dbReference>
<dbReference type="GO" id="GO:0005886">
    <property type="term" value="C:plasma membrane"/>
    <property type="evidence" value="ECO:0007669"/>
    <property type="project" value="UniProtKB-SubCell"/>
</dbReference>
<organism evidence="10 11">
    <name type="scientific">Oceanibacterium hippocampi</name>
    <dbReference type="NCBI Taxonomy" id="745714"/>
    <lineage>
        <taxon>Bacteria</taxon>
        <taxon>Pseudomonadati</taxon>
        <taxon>Pseudomonadota</taxon>
        <taxon>Alphaproteobacteria</taxon>
        <taxon>Sneathiellales</taxon>
        <taxon>Sneathiellaceae</taxon>
        <taxon>Oceanibacterium</taxon>
    </lineage>
</organism>
<feature type="transmembrane region" description="Helical" evidence="9">
    <location>
        <begin position="309"/>
        <end position="329"/>
    </location>
</feature>
<dbReference type="InParanoid" id="A0A1Y5TV56"/>
<evidence type="ECO:0000313" key="10">
    <source>
        <dbReference type="EMBL" id="SLN73910.1"/>
    </source>
</evidence>